<dbReference type="AlphaFoldDB" id="W6QCY6"/>
<accession>W6QCY6</accession>
<evidence type="ECO:0000313" key="1">
    <source>
        <dbReference type="EMBL" id="CDM34558.1"/>
    </source>
</evidence>
<protein>
    <submittedName>
        <fullName evidence="1">Genomic scaffold, ProqFM164S03</fullName>
    </submittedName>
</protein>
<proteinExistence type="predicted"/>
<dbReference type="Proteomes" id="UP000030686">
    <property type="component" value="Unassembled WGS sequence"/>
</dbReference>
<name>W6QCY6_PENRF</name>
<dbReference type="EMBL" id="HG792017">
    <property type="protein sequence ID" value="CDM34558.1"/>
    <property type="molecule type" value="Genomic_DNA"/>
</dbReference>
<evidence type="ECO:0000313" key="2">
    <source>
        <dbReference type="Proteomes" id="UP000030686"/>
    </source>
</evidence>
<organism evidence="1 2">
    <name type="scientific">Penicillium roqueforti (strain FM164)</name>
    <dbReference type="NCBI Taxonomy" id="1365484"/>
    <lineage>
        <taxon>Eukaryota</taxon>
        <taxon>Fungi</taxon>
        <taxon>Dikarya</taxon>
        <taxon>Ascomycota</taxon>
        <taxon>Pezizomycotina</taxon>
        <taxon>Eurotiomycetes</taxon>
        <taxon>Eurotiomycetidae</taxon>
        <taxon>Eurotiales</taxon>
        <taxon>Aspergillaceae</taxon>
        <taxon>Penicillium</taxon>
    </lineage>
</organism>
<reference evidence="1" key="1">
    <citation type="journal article" date="2014" name="Nat. Commun.">
        <title>Multiple recent horizontal transfers of a large genomic region in cheese making fungi.</title>
        <authorList>
            <person name="Cheeseman K."/>
            <person name="Ropars J."/>
            <person name="Renault P."/>
            <person name="Dupont J."/>
            <person name="Gouzy J."/>
            <person name="Branca A."/>
            <person name="Abraham A.L."/>
            <person name="Ceppi M."/>
            <person name="Conseiller E."/>
            <person name="Debuchy R."/>
            <person name="Malagnac F."/>
            <person name="Goarin A."/>
            <person name="Silar P."/>
            <person name="Lacoste S."/>
            <person name="Sallet E."/>
            <person name="Bensimon A."/>
            <person name="Giraud T."/>
            <person name="Brygoo Y."/>
        </authorList>
    </citation>
    <scope>NUCLEOTIDE SEQUENCE [LARGE SCALE GENOMIC DNA]</scope>
    <source>
        <strain evidence="1">FM164</strain>
    </source>
</reference>
<keyword evidence="2" id="KW-1185">Reference proteome</keyword>
<sequence>MTSVVFIILHTTKPHSPSIFHLPLYEVCFLSVLSPILHLPSSHSMTWLAPDDTGLTVLDTTSTESHPALP</sequence>
<gene>
    <name evidence="1" type="ORF">PROQFM164_S03g001282</name>
</gene>